<reference evidence="9" key="1">
    <citation type="submission" date="2023-07" db="EMBL/GenBank/DDBJ databases">
        <title>30 novel species of actinomycetes from the DSMZ collection.</title>
        <authorList>
            <person name="Nouioui I."/>
        </authorList>
    </citation>
    <scope>NUCLEOTIDE SEQUENCE [LARGE SCALE GENOMIC DNA]</scope>
    <source>
        <strain evidence="9">DSM 45834</strain>
    </source>
</reference>
<evidence type="ECO:0000313" key="9">
    <source>
        <dbReference type="Proteomes" id="UP001183202"/>
    </source>
</evidence>
<evidence type="ECO:0000259" key="6">
    <source>
        <dbReference type="Pfam" id="PF00732"/>
    </source>
</evidence>
<evidence type="ECO:0000256" key="5">
    <source>
        <dbReference type="ARBA" id="ARBA00023002"/>
    </source>
</evidence>
<evidence type="ECO:0000313" key="8">
    <source>
        <dbReference type="EMBL" id="MDT0352633.1"/>
    </source>
</evidence>
<dbReference type="PANTHER" id="PTHR42784:SF1">
    <property type="entry name" value="PYRANOSE 2-OXIDASE"/>
    <property type="match status" value="1"/>
</dbReference>
<keyword evidence="5" id="KW-0560">Oxidoreductase</keyword>
<proteinExistence type="inferred from homology"/>
<evidence type="ECO:0000256" key="3">
    <source>
        <dbReference type="ARBA" id="ARBA00022630"/>
    </source>
</evidence>
<name>A0ABU2NGN0_9PSEU</name>
<evidence type="ECO:0000259" key="7">
    <source>
        <dbReference type="Pfam" id="PF05199"/>
    </source>
</evidence>
<comment type="cofactor">
    <cofactor evidence="1">
        <name>FAD</name>
        <dbReference type="ChEBI" id="CHEBI:57692"/>
    </cofactor>
</comment>
<sequence length="756" mass="82850">MTDTGLLSLSPYRARCVAAVFEAMFPAGSDHPGAVDIGAVAYLDRALAGHDRHQRDAYDVGLDALDREARRRHGVGFPDCTSADQEALLTDLEAGALPAFTVPDQREFFHMLHGHLQEGVFADPAHGGNRDKAGWRFLGHPGVWLEHSAEEQWAEEPVTKGGDVRSLADAGWCLGGSAEEPPREVPGYDPQRAAVEPPGPADVIVVGMGAVGGFVSALLTDAGLRVVGFEAGNWRHRADYHPDELGAAYYCRGDMGPKFLAEAPRWRRNEGEPTRPITFSLGRMMNGIGGSIRHWGGALRRMHPHHFAYRSHIAERWGLDVLPEGCTVADWPLDYAELEPYYDLAERVAGVAGDRDANPFVPRSTDYPMPPLRPTRKGDMFTAAARDLGLHAYPTPACVNSVPYNGLPATRYHPWSAAFGSFHDDRWNPGLTSVPQALAGGRLDLRTHCRVLRLLTDRDGHADGVEYLDPLGEVRTFRARTVIVAGYTFETVRLLMLSGGLGGSSGQLGRHFMFKQWGDVYGHLPGVTFNSHTGPAAQMTTLDDFDAEGFDSVAHGFVGGASLNVENQQLPLQIARDPLPPEVRSWGRGYQEHMRRWQEIAAVRIQPDSLSYRTDFLDLDPRYRDRSGLGLPVLRVTTDMRPNEHRLQDFMQAQCARLLRQMGAVQTWDGPRLRGIVSSHDLGGARMGDDPGETVVDRDLQVHDTPGLHVFSGAVFPTCTGINPHLTLMAITARASRQLIERLGGSVPTRAAGAQV</sequence>
<dbReference type="PANTHER" id="PTHR42784">
    <property type="entry name" value="PYRANOSE 2-OXIDASE"/>
    <property type="match status" value="1"/>
</dbReference>
<gene>
    <name evidence="8" type="ORF">RM445_24220</name>
</gene>
<feature type="domain" description="Glucose-methanol-choline oxidoreductase C-terminal" evidence="7">
    <location>
        <begin position="676"/>
        <end position="731"/>
    </location>
</feature>
<keyword evidence="9" id="KW-1185">Reference proteome</keyword>
<feature type="domain" description="Glucose-methanol-choline oxidoreductase N-terminal" evidence="6">
    <location>
        <begin position="380"/>
        <end position="510"/>
    </location>
</feature>
<dbReference type="SUPFAM" id="SSF51905">
    <property type="entry name" value="FAD/NAD(P)-binding domain"/>
    <property type="match status" value="1"/>
</dbReference>
<evidence type="ECO:0000256" key="4">
    <source>
        <dbReference type="ARBA" id="ARBA00022827"/>
    </source>
</evidence>
<comment type="caution">
    <text evidence="8">The sequence shown here is derived from an EMBL/GenBank/DDBJ whole genome shotgun (WGS) entry which is preliminary data.</text>
</comment>
<dbReference type="EMBL" id="JAVREJ010000020">
    <property type="protein sequence ID" value="MDT0352633.1"/>
    <property type="molecule type" value="Genomic_DNA"/>
</dbReference>
<keyword evidence="4" id="KW-0274">FAD</keyword>
<dbReference type="Gene3D" id="3.50.50.60">
    <property type="entry name" value="FAD/NAD(P)-binding domain"/>
    <property type="match status" value="2"/>
</dbReference>
<dbReference type="InterPro" id="IPR051473">
    <property type="entry name" value="P2Ox-like"/>
</dbReference>
<accession>A0ABU2NGN0</accession>
<protein>
    <submittedName>
        <fullName evidence="8">GMC family oxidoreductase</fullName>
    </submittedName>
</protein>
<dbReference type="InterPro" id="IPR036188">
    <property type="entry name" value="FAD/NAD-bd_sf"/>
</dbReference>
<evidence type="ECO:0000256" key="2">
    <source>
        <dbReference type="ARBA" id="ARBA00010790"/>
    </source>
</evidence>
<dbReference type="InterPro" id="IPR000172">
    <property type="entry name" value="GMC_OxRdtase_N"/>
</dbReference>
<evidence type="ECO:0000256" key="1">
    <source>
        <dbReference type="ARBA" id="ARBA00001974"/>
    </source>
</evidence>
<comment type="similarity">
    <text evidence="2">Belongs to the GMC oxidoreductase family.</text>
</comment>
<dbReference type="Pfam" id="PF05199">
    <property type="entry name" value="GMC_oxred_C"/>
    <property type="match status" value="1"/>
</dbReference>
<dbReference type="InterPro" id="IPR007867">
    <property type="entry name" value="GMC_OxRtase_C"/>
</dbReference>
<dbReference type="Proteomes" id="UP001183202">
    <property type="component" value="Unassembled WGS sequence"/>
</dbReference>
<dbReference type="Pfam" id="PF13618">
    <property type="entry name" value="Gluconate_2-dh3"/>
    <property type="match status" value="1"/>
</dbReference>
<organism evidence="8 9">
    <name type="scientific">Pseudonocardia charpentierae</name>
    <dbReference type="NCBI Taxonomy" id="3075545"/>
    <lineage>
        <taxon>Bacteria</taxon>
        <taxon>Bacillati</taxon>
        <taxon>Actinomycetota</taxon>
        <taxon>Actinomycetes</taxon>
        <taxon>Pseudonocardiales</taxon>
        <taxon>Pseudonocardiaceae</taxon>
        <taxon>Pseudonocardia</taxon>
    </lineage>
</organism>
<dbReference type="RefSeq" id="WP_311559140.1">
    <property type="nucleotide sequence ID" value="NZ_JAVREJ010000020.1"/>
</dbReference>
<keyword evidence="3" id="KW-0285">Flavoprotein</keyword>
<dbReference type="InterPro" id="IPR027056">
    <property type="entry name" value="Gluconate_2DH_su3"/>
</dbReference>
<dbReference type="Pfam" id="PF00732">
    <property type="entry name" value="GMC_oxred_N"/>
    <property type="match status" value="1"/>
</dbReference>